<evidence type="ECO:0000256" key="5">
    <source>
        <dbReference type="ARBA" id="ARBA00023136"/>
    </source>
</evidence>
<keyword evidence="3 7" id="KW-0812">Transmembrane</keyword>
<feature type="region of interest" description="Disordered" evidence="6">
    <location>
        <begin position="308"/>
        <end position="336"/>
    </location>
</feature>
<feature type="transmembrane region" description="Helical" evidence="7">
    <location>
        <begin position="270"/>
        <end position="287"/>
    </location>
</feature>
<evidence type="ECO:0000256" key="2">
    <source>
        <dbReference type="ARBA" id="ARBA00007362"/>
    </source>
</evidence>
<feature type="transmembrane region" description="Helical" evidence="7">
    <location>
        <begin position="247"/>
        <end position="264"/>
    </location>
</feature>
<reference evidence="9 10" key="1">
    <citation type="submission" date="2015-02" db="EMBL/GenBank/DDBJ databases">
        <title>Draft genome sequences of ten Microbacterium spp. with emphasis on heavy metal contaminated environments.</title>
        <authorList>
            <person name="Corretto E."/>
        </authorList>
    </citation>
    <scope>NUCLEOTIDE SEQUENCE [LARGE SCALE GENOMIC DNA]</scope>
    <source>
        <strain evidence="9 10">DSM 23848</strain>
    </source>
</reference>
<evidence type="ECO:0000256" key="7">
    <source>
        <dbReference type="SAM" id="Phobius"/>
    </source>
</evidence>
<feature type="transmembrane region" description="Helical" evidence="7">
    <location>
        <begin position="12"/>
        <end position="32"/>
    </location>
</feature>
<keyword evidence="10" id="KW-1185">Reference proteome</keyword>
<dbReference type="Pfam" id="PF00892">
    <property type="entry name" value="EamA"/>
    <property type="match status" value="2"/>
</dbReference>
<feature type="transmembrane region" description="Helical" evidence="7">
    <location>
        <begin position="154"/>
        <end position="174"/>
    </location>
</feature>
<comment type="caution">
    <text evidence="9">The sequence shown here is derived from an EMBL/GenBank/DDBJ whole genome shotgun (WGS) entry which is preliminary data.</text>
</comment>
<evidence type="ECO:0000256" key="3">
    <source>
        <dbReference type="ARBA" id="ARBA00022692"/>
    </source>
</evidence>
<accession>A0A0F0L193</accession>
<feature type="domain" description="EamA" evidence="8">
    <location>
        <begin position="160"/>
        <end position="286"/>
    </location>
</feature>
<proteinExistence type="inferred from homology"/>
<feature type="transmembrane region" description="Helical" evidence="7">
    <location>
        <begin position="128"/>
        <end position="148"/>
    </location>
</feature>
<name>A0A0F0L193_9MICO</name>
<evidence type="ECO:0000256" key="6">
    <source>
        <dbReference type="SAM" id="MobiDB-lite"/>
    </source>
</evidence>
<evidence type="ECO:0000256" key="4">
    <source>
        <dbReference type="ARBA" id="ARBA00022989"/>
    </source>
</evidence>
<feature type="domain" description="EamA" evidence="8">
    <location>
        <begin position="10"/>
        <end position="142"/>
    </location>
</feature>
<dbReference type="EMBL" id="JYIT01000060">
    <property type="protein sequence ID" value="KJL26897.1"/>
    <property type="molecule type" value="Genomic_DNA"/>
</dbReference>
<keyword evidence="4 7" id="KW-1133">Transmembrane helix</keyword>
<dbReference type="SUPFAM" id="SSF103481">
    <property type="entry name" value="Multidrug resistance efflux transporter EmrE"/>
    <property type="match status" value="2"/>
</dbReference>
<evidence type="ECO:0000313" key="10">
    <source>
        <dbReference type="Proteomes" id="UP000033448"/>
    </source>
</evidence>
<dbReference type="PANTHER" id="PTHR32322">
    <property type="entry name" value="INNER MEMBRANE TRANSPORTER"/>
    <property type="match status" value="1"/>
</dbReference>
<evidence type="ECO:0000259" key="8">
    <source>
        <dbReference type="Pfam" id="PF00892"/>
    </source>
</evidence>
<feature type="transmembrane region" description="Helical" evidence="7">
    <location>
        <begin position="68"/>
        <end position="86"/>
    </location>
</feature>
<feature type="transmembrane region" description="Helical" evidence="7">
    <location>
        <begin position="98"/>
        <end position="116"/>
    </location>
</feature>
<dbReference type="Proteomes" id="UP000033448">
    <property type="component" value="Unassembled WGS sequence"/>
</dbReference>
<feature type="transmembrane region" description="Helical" evidence="7">
    <location>
        <begin position="181"/>
        <end position="203"/>
    </location>
</feature>
<comment type="similarity">
    <text evidence="2">Belongs to the EamA transporter family.</text>
</comment>
<feature type="transmembrane region" description="Helical" evidence="7">
    <location>
        <begin position="38"/>
        <end position="56"/>
    </location>
</feature>
<dbReference type="InterPro" id="IPR050638">
    <property type="entry name" value="AA-Vitamin_Transporters"/>
</dbReference>
<evidence type="ECO:0000313" key="9">
    <source>
        <dbReference type="EMBL" id="KJL26897.1"/>
    </source>
</evidence>
<sequence length="336" mass="34532">MSAAGFSRRGWLLFGAMCLLWGVPYLLISVVVESFSPPAMVAGRTLIAALLLLPFAIRSGALRAAWKLWPWVLAFGLIEMAGPFLLLGHAEQSLPSGLTGLLVATVPLFAALIALGGGDRGVLRPARLIGLLVGFVGVGVVVAGPGLTGGKVDLLAAAEVLLVAVLYATAPFIVARKLTHVPSIGTITLALLFIGILYLPVALLTQHRVPTIPSIAALVALGVICTAIAFLAFFALIKEVGPVRAPLFTYVNPVIAIILGAIVLAEPLTVGLLVGFPLVIIGCWFAGTGGRLRPKAAIDETAVELTAEPVPPAEPPASGPAAPPEVRTPGGSPSTD</sequence>
<dbReference type="InterPro" id="IPR037185">
    <property type="entry name" value="EmrE-like"/>
</dbReference>
<keyword evidence="5 7" id="KW-0472">Membrane</keyword>
<dbReference type="RefSeq" id="WP_248700367.1">
    <property type="nucleotide sequence ID" value="NZ_JYIT01000060.1"/>
</dbReference>
<comment type="subcellular location">
    <subcellularLocation>
        <location evidence="1">Membrane</location>
        <topology evidence="1">Multi-pass membrane protein</topology>
    </subcellularLocation>
</comment>
<dbReference type="AlphaFoldDB" id="A0A0F0L193"/>
<dbReference type="GO" id="GO:0016020">
    <property type="term" value="C:membrane"/>
    <property type="evidence" value="ECO:0007669"/>
    <property type="project" value="UniProtKB-SubCell"/>
</dbReference>
<dbReference type="PATRIC" id="fig|582680.7.peg.832"/>
<protein>
    <submittedName>
        <fullName evidence="9">Putative inner membrane transporter YedA</fullName>
    </submittedName>
</protein>
<feature type="transmembrane region" description="Helical" evidence="7">
    <location>
        <begin position="215"/>
        <end position="235"/>
    </location>
</feature>
<feature type="compositionally biased region" description="Pro residues" evidence="6">
    <location>
        <begin position="309"/>
        <end position="323"/>
    </location>
</feature>
<organism evidence="9 10">
    <name type="scientific">Microbacterium azadirachtae</name>
    <dbReference type="NCBI Taxonomy" id="582680"/>
    <lineage>
        <taxon>Bacteria</taxon>
        <taxon>Bacillati</taxon>
        <taxon>Actinomycetota</taxon>
        <taxon>Actinomycetes</taxon>
        <taxon>Micrococcales</taxon>
        <taxon>Microbacteriaceae</taxon>
        <taxon>Microbacterium</taxon>
    </lineage>
</organism>
<evidence type="ECO:0000256" key="1">
    <source>
        <dbReference type="ARBA" id="ARBA00004141"/>
    </source>
</evidence>
<dbReference type="PANTHER" id="PTHR32322:SF2">
    <property type="entry name" value="EAMA DOMAIN-CONTAINING PROTEIN"/>
    <property type="match status" value="1"/>
</dbReference>
<dbReference type="InterPro" id="IPR000620">
    <property type="entry name" value="EamA_dom"/>
</dbReference>
<gene>
    <name evidence="9" type="primary">yedA</name>
    <name evidence="9" type="ORF">RL72_00805</name>
</gene>